<dbReference type="AlphaFoldDB" id="A0A975GUA1"/>
<evidence type="ECO:0000259" key="1">
    <source>
        <dbReference type="Pfam" id="PF00497"/>
    </source>
</evidence>
<protein>
    <submittedName>
        <fullName evidence="2">Solute-binding protein family 3 domain-containing protein, MltF-like</fullName>
    </submittedName>
</protein>
<name>A0A975GUA1_9BACT</name>
<feature type="domain" description="Solute-binding protein family 3/N-terminal" evidence="1">
    <location>
        <begin position="43"/>
        <end position="127"/>
    </location>
</feature>
<accession>A0A975GUA1</accession>
<gene>
    <name evidence="2" type="ORF">dnm_100690</name>
</gene>
<evidence type="ECO:0000313" key="3">
    <source>
        <dbReference type="Proteomes" id="UP000663722"/>
    </source>
</evidence>
<keyword evidence="3" id="KW-1185">Reference proteome</keyword>
<dbReference type="KEGG" id="dmm:dnm_100690"/>
<evidence type="ECO:0000313" key="2">
    <source>
        <dbReference type="EMBL" id="QTA93959.1"/>
    </source>
</evidence>
<dbReference type="RefSeq" id="WP_207680654.1">
    <property type="nucleotide sequence ID" value="NZ_CP061800.1"/>
</dbReference>
<sequence length="158" mass="18004">MQLVKKVSMNLRNLICLMLLICSLVLINTHSSASEQLRIDTIQLPPFGFFTEDGRSTGFLYDMGSRIAEEAGFPYKNRIVPFARMVMELEQGRADFGLFFRSEKNDKIIIPVLHIASFKNVVISLKDTKYKSLESLHGKLVARVRGQDMMSFLKKISL</sequence>
<dbReference type="Gene3D" id="3.40.190.10">
    <property type="entry name" value="Periplasmic binding protein-like II"/>
    <property type="match status" value="2"/>
</dbReference>
<reference evidence="2" key="1">
    <citation type="journal article" date="2021" name="Microb. Physiol.">
        <title>Proteogenomic Insights into the Physiology of Marine, Sulfate-Reducing, Filamentous Desulfonema limicola and Desulfonema magnum.</title>
        <authorList>
            <person name="Schnaars V."/>
            <person name="Wohlbrand L."/>
            <person name="Scheve S."/>
            <person name="Hinrichs C."/>
            <person name="Reinhardt R."/>
            <person name="Rabus R."/>
        </authorList>
    </citation>
    <scope>NUCLEOTIDE SEQUENCE</scope>
    <source>
        <strain evidence="2">4be13</strain>
    </source>
</reference>
<dbReference type="InterPro" id="IPR001638">
    <property type="entry name" value="Solute-binding_3/MltF_N"/>
</dbReference>
<dbReference type="SUPFAM" id="SSF53850">
    <property type="entry name" value="Periplasmic binding protein-like II"/>
    <property type="match status" value="1"/>
</dbReference>
<organism evidence="2 3">
    <name type="scientific">Desulfonema magnum</name>
    <dbReference type="NCBI Taxonomy" id="45655"/>
    <lineage>
        <taxon>Bacteria</taxon>
        <taxon>Pseudomonadati</taxon>
        <taxon>Thermodesulfobacteriota</taxon>
        <taxon>Desulfobacteria</taxon>
        <taxon>Desulfobacterales</taxon>
        <taxon>Desulfococcaceae</taxon>
        <taxon>Desulfonema</taxon>
    </lineage>
</organism>
<dbReference type="Proteomes" id="UP000663722">
    <property type="component" value="Chromosome"/>
</dbReference>
<dbReference type="Pfam" id="PF00497">
    <property type="entry name" value="SBP_bac_3"/>
    <property type="match status" value="1"/>
</dbReference>
<proteinExistence type="predicted"/>
<dbReference type="EMBL" id="CP061800">
    <property type="protein sequence ID" value="QTA93959.1"/>
    <property type="molecule type" value="Genomic_DNA"/>
</dbReference>